<evidence type="ECO:0000256" key="1">
    <source>
        <dbReference type="SAM" id="MobiDB-lite"/>
    </source>
</evidence>
<gene>
    <name evidence="2" type="ORF">EUX98_g432</name>
</gene>
<feature type="compositionally biased region" description="Basic residues" evidence="1">
    <location>
        <begin position="323"/>
        <end position="337"/>
    </location>
</feature>
<keyword evidence="3" id="KW-1185">Reference proteome</keyword>
<feature type="region of interest" description="Disordered" evidence="1">
    <location>
        <begin position="32"/>
        <end position="53"/>
    </location>
</feature>
<accession>A0A4S4N689</accession>
<dbReference type="GO" id="GO:0005730">
    <property type="term" value="C:nucleolus"/>
    <property type="evidence" value="ECO:0007669"/>
    <property type="project" value="TreeGrafter"/>
</dbReference>
<organism evidence="2 3">
    <name type="scientific">Antrodiella citrinella</name>
    <dbReference type="NCBI Taxonomy" id="2447956"/>
    <lineage>
        <taxon>Eukaryota</taxon>
        <taxon>Fungi</taxon>
        <taxon>Dikarya</taxon>
        <taxon>Basidiomycota</taxon>
        <taxon>Agaricomycotina</taxon>
        <taxon>Agaricomycetes</taxon>
        <taxon>Polyporales</taxon>
        <taxon>Steccherinaceae</taxon>
        <taxon>Antrodiella</taxon>
    </lineage>
</organism>
<dbReference type="AlphaFoldDB" id="A0A4S4N689"/>
<dbReference type="PANTHER" id="PTHR28096">
    <property type="entry name" value="PROTEIN FAF1"/>
    <property type="match status" value="1"/>
</dbReference>
<dbReference type="Proteomes" id="UP000308730">
    <property type="component" value="Unassembled WGS sequence"/>
</dbReference>
<dbReference type="PANTHER" id="PTHR28096:SF1">
    <property type="entry name" value="PROTEIN FAF1"/>
    <property type="match status" value="1"/>
</dbReference>
<protein>
    <submittedName>
        <fullName evidence="2">Uncharacterized protein</fullName>
    </submittedName>
</protein>
<feature type="region of interest" description="Disordered" evidence="1">
    <location>
        <begin position="238"/>
        <end position="337"/>
    </location>
</feature>
<feature type="compositionally biased region" description="Basic and acidic residues" evidence="1">
    <location>
        <begin position="286"/>
        <end position="300"/>
    </location>
</feature>
<name>A0A4S4N689_9APHY</name>
<reference evidence="2 3" key="1">
    <citation type="submission" date="2019-02" db="EMBL/GenBank/DDBJ databases">
        <title>Genome sequencing of the rare red list fungi Antrodiella citrinella (Flaviporus citrinellus).</title>
        <authorList>
            <person name="Buettner E."/>
            <person name="Kellner H."/>
        </authorList>
    </citation>
    <scope>NUCLEOTIDE SEQUENCE [LARGE SCALE GENOMIC DNA]</scope>
    <source>
        <strain evidence="2 3">DSM 108506</strain>
    </source>
</reference>
<dbReference type="InterPro" id="IPR053030">
    <property type="entry name" value="Ribosomal_biogenesis_FAF1-like"/>
</dbReference>
<evidence type="ECO:0000313" key="2">
    <source>
        <dbReference type="EMBL" id="THH33727.1"/>
    </source>
</evidence>
<evidence type="ECO:0000313" key="3">
    <source>
        <dbReference type="Proteomes" id="UP000308730"/>
    </source>
</evidence>
<dbReference type="EMBL" id="SGPM01000003">
    <property type="protein sequence ID" value="THH33727.1"/>
    <property type="molecule type" value="Genomic_DNA"/>
</dbReference>
<comment type="caution">
    <text evidence="2">The sequence shown here is derived from an EMBL/GenBank/DDBJ whole genome shotgun (WGS) entry which is preliminary data.</text>
</comment>
<proteinExistence type="predicted"/>
<sequence length="337" mass="36582">MSVAEDYNDKEELQRILDAHGQQFLGLFDTSALGTKRKTSPGPSRISGKKRKVVASTEEFEEWTGFGGSSSDAELEADDAIEPGEAGHNDIPRQPDVIVFTDVKDKTALAGPTVSKAQLKAFMSSKVSNLGKTIKESGAIDQDDSEEETDISNLQNDALLHHLVHTQLLSGSLNPDLDIKPAKRRKALAGRVLEVAGHVKLGKGEKSVRVAERNHASKRVRDGMLAKQDERNKKALNEAKEVGNYHPALKQLYEDESAKPDKRKRKRERGLRMGVGNFSGGVLKLGRNELETMSRAEGRNRGGRGRGRGGGRGGGRDSGRGRTMGRGRGRGRGRGTG</sequence>
<dbReference type="GO" id="GO:0000462">
    <property type="term" value="P:maturation of SSU-rRNA from tricistronic rRNA transcript (SSU-rRNA, 5.8S rRNA, LSU-rRNA)"/>
    <property type="evidence" value="ECO:0007669"/>
    <property type="project" value="TreeGrafter"/>
</dbReference>
<dbReference type="OrthoDB" id="5556956at2759"/>